<dbReference type="AlphaFoldDB" id="A0A131YRM6"/>
<organism evidence="2">
    <name type="scientific">Rhipicephalus appendiculatus</name>
    <name type="common">Brown ear tick</name>
    <dbReference type="NCBI Taxonomy" id="34631"/>
    <lineage>
        <taxon>Eukaryota</taxon>
        <taxon>Metazoa</taxon>
        <taxon>Ecdysozoa</taxon>
        <taxon>Arthropoda</taxon>
        <taxon>Chelicerata</taxon>
        <taxon>Arachnida</taxon>
        <taxon>Acari</taxon>
        <taxon>Parasitiformes</taxon>
        <taxon>Ixodida</taxon>
        <taxon>Ixodoidea</taxon>
        <taxon>Ixodidae</taxon>
        <taxon>Rhipicephalinae</taxon>
        <taxon>Rhipicephalus</taxon>
        <taxon>Rhipicephalus</taxon>
    </lineage>
</organism>
<evidence type="ECO:0000313" key="2">
    <source>
        <dbReference type="EMBL" id="JAP81913.1"/>
    </source>
</evidence>
<accession>A0A131YRM6</accession>
<protein>
    <submittedName>
        <fullName evidence="2">Lipocalin</fullName>
    </submittedName>
</protein>
<dbReference type="EMBL" id="GEDV01006644">
    <property type="protein sequence ID" value="JAP81913.1"/>
    <property type="molecule type" value="Transcribed_RNA"/>
</dbReference>
<keyword evidence="1" id="KW-0732">Signal</keyword>
<proteinExistence type="predicted"/>
<sequence length="142" mass="16025">MKVYFAFLPAYAFVLLHISPSTRSDRGTHPILSTKQWKSTGFTLFVDTADDPIVFSINITGVAEDWKKHFHVRNSYKVFHYDNETMVLGEGCPGVSYGAPCSLWVTGQYADLKKKLPELTNISFRTNCENATFAPYGEDCWG</sequence>
<name>A0A131YRM6_RHIAP</name>
<feature type="chain" id="PRO_5007285933" evidence="1">
    <location>
        <begin position="25"/>
        <end position="142"/>
    </location>
</feature>
<dbReference type="Gene3D" id="2.40.128.20">
    <property type="match status" value="1"/>
</dbReference>
<reference evidence="2" key="1">
    <citation type="journal article" date="2016" name="Ticks Tick Borne Dis.">
        <title>De novo assembly and annotation of the salivary gland transcriptome of Rhipicephalus appendiculatus male and female ticks during blood feeding.</title>
        <authorList>
            <person name="de Castro M.H."/>
            <person name="de Klerk D."/>
            <person name="Pienaar R."/>
            <person name="Latif A.A."/>
            <person name="Rees D.J."/>
            <person name="Mans B.J."/>
        </authorList>
    </citation>
    <scope>NUCLEOTIDE SEQUENCE</scope>
    <source>
        <tissue evidence="2">Salivary glands</tissue>
    </source>
</reference>
<feature type="signal peptide" evidence="1">
    <location>
        <begin position="1"/>
        <end position="24"/>
    </location>
</feature>
<dbReference type="InterPro" id="IPR012674">
    <property type="entry name" value="Calycin"/>
</dbReference>
<evidence type="ECO:0000256" key="1">
    <source>
        <dbReference type="SAM" id="SignalP"/>
    </source>
</evidence>